<dbReference type="PANTHER" id="PTHR30008:SF0">
    <property type="entry name" value="EXODEOXYRIBONUCLEASE 7 LARGE SUBUNIT"/>
    <property type="match status" value="1"/>
</dbReference>
<comment type="catalytic activity">
    <reaction evidence="5 6">
        <text>Exonucleolytic cleavage in either 5'- to 3'- or 3'- to 5'-direction to yield nucleoside 5'-phosphates.</text>
        <dbReference type="EC" id="3.1.11.6"/>
    </reaction>
</comment>
<dbReference type="InterPro" id="IPR003753">
    <property type="entry name" value="Exonuc_VII_L"/>
</dbReference>
<evidence type="ECO:0000256" key="3">
    <source>
        <dbReference type="ARBA" id="ARBA00022801"/>
    </source>
</evidence>
<proteinExistence type="inferred from homology"/>
<keyword evidence="3 5" id="KW-0378">Hydrolase</keyword>
<protein>
    <recommendedName>
        <fullName evidence="5">Exodeoxyribonuclease 7 large subunit</fullName>
        <ecNumber evidence="5">3.1.11.6</ecNumber>
    </recommendedName>
    <alternativeName>
        <fullName evidence="5">Exodeoxyribonuclease VII large subunit</fullName>
        <shortName evidence="5">Exonuclease VII large subunit</shortName>
    </alternativeName>
</protein>
<comment type="similarity">
    <text evidence="5 6">Belongs to the XseA family.</text>
</comment>
<keyword evidence="10" id="KW-1185">Reference proteome</keyword>
<organism evidence="9 10">
    <name type="scientific">[Eubacterium] hominis</name>
    <dbReference type="NCBI Taxonomy" id="2764325"/>
    <lineage>
        <taxon>Bacteria</taxon>
        <taxon>Bacillati</taxon>
        <taxon>Bacillota</taxon>
        <taxon>Erysipelotrichia</taxon>
        <taxon>Erysipelotrichales</taxon>
        <taxon>Erysipelotrichaceae</taxon>
        <taxon>Amedibacillus</taxon>
    </lineage>
</organism>
<name>A0A7G9GMI6_9FIRM</name>
<evidence type="ECO:0000259" key="7">
    <source>
        <dbReference type="Pfam" id="PF02601"/>
    </source>
</evidence>
<evidence type="ECO:0000256" key="1">
    <source>
        <dbReference type="ARBA" id="ARBA00022490"/>
    </source>
</evidence>
<keyword evidence="1 5" id="KW-0963">Cytoplasm</keyword>
<comment type="subunit">
    <text evidence="5">Heterooligomer composed of large and small subunits.</text>
</comment>
<dbReference type="AlphaFoldDB" id="A0A7G9GMI6"/>
<evidence type="ECO:0000313" key="9">
    <source>
        <dbReference type="EMBL" id="QNM12018.1"/>
    </source>
</evidence>
<evidence type="ECO:0000259" key="8">
    <source>
        <dbReference type="Pfam" id="PF13742"/>
    </source>
</evidence>
<dbReference type="RefSeq" id="WP_117453652.1">
    <property type="nucleotide sequence ID" value="NZ_CP060636.1"/>
</dbReference>
<comment type="subcellular location">
    <subcellularLocation>
        <location evidence="5 6">Cytoplasm</location>
    </subcellularLocation>
</comment>
<dbReference type="GO" id="GO:0006308">
    <property type="term" value="P:DNA catabolic process"/>
    <property type="evidence" value="ECO:0007669"/>
    <property type="project" value="UniProtKB-UniRule"/>
</dbReference>
<dbReference type="CDD" id="cd04489">
    <property type="entry name" value="ExoVII_LU_OBF"/>
    <property type="match status" value="1"/>
</dbReference>
<gene>
    <name evidence="5" type="primary">xseA</name>
    <name evidence="9" type="ORF">H9Q80_17515</name>
</gene>
<keyword evidence="4 5" id="KW-0269">Exonuclease</keyword>
<dbReference type="GO" id="GO:0008855">
    <property type="term" value="F:exodeoxyribonuclease VII activity"/>
    <property type="evidence" value="ECO:0007669"/>
    <property type="project" value="UniProtKB-UniRule"/>
</dbReference>
<dbReference type="Pfam" id="PF02601">
    <property type="entry name" value="Exonuc_VII_L"/>
    <property type="match status" value="1"/>
</dbReference>
<feature type="domain" description="Exonuclease VII large subunit C-terminal" evidence="7">
    <location>
        <begin position="125"/>
        <end position="434"/>
    </location>
</feature>
<sequence length="443" mass="50047">MSKPMYSVAGLVKYIKGSLDHDMNLQSILVKGEVSNFTNHRSGHWYFSLKDNKAKISCVMFSSYACRCKMLLKEGMKVIVSASVSMYEASGTTQLYVTAVQQDGLGDLFLQLEEVKNRMRLEGCFDEARKKPLPAYPMNIAIITAKTGAAVQDILTTISRRWPICEVSVYPSLVQGISATKNLIENLEKADAMKHDVILLARGGGAIEDLWCFNEEALARAILKCETPVVTGVGHETDTTLVDYVSDARAPTPTAAAELITPNIEEVKSSLSDIRVRMIQDMRQLYMEKKHQLVQIKENRYLKDPMSYIMKEQMTLAMHVQSLGKVESMIKTQKSSLQQLSNALAIYAKKIASENEKQMQSQKDLLIYTMKQFENKQKQAYATKLSLLDAYSPLKILERGYAITYQDDHVVKSIHDIKENDFIRVRMQDGFIHADVKKKEELS</sequence>
<dbReference type="Proteomes" id="UP000515856">
    <property type="component" value="Chromosome"/>
</dbReference>
<dbReference type="EC" id="3.1.11.6" evidence="5"/>
<evidence type="ECO:0000313" key="10">
    <source>
        <dbReference type="Proteomes" id="UP000515856"/>
    </source>
</evidence>
<evidence type="ECO:0000256" key="6">
    <source>
        <dbReference type="RuleBase" id="RU004355"/>
    </source>
</evidence>
<dbReference type="GO" id="GO:0003676">
    <property type="term" value="F:nucleic acid binding"/>
    <property type="evidence" value="ECO:0007669"/>
    <property type="project" value="InterPro"/>
</dbReference>
<comment type="function">
    <text evidence="5">Bidirectionally degrades single-stranded DNA into large acid-insoluble oligonucleotides, which are then degraded further into small acid-soluble oligonucleotides.</text>
</comment>
<dbReference type="GO" id="GO:0005737">
    <property type="term" value="C:cytoplasm"/>
    <property type="evidence" value="ECO:0007669"/>
    <property type="project" value="UniProtKB-SubCell"/>
</dbReference>
<dbReference type="EMBL" id="CP060636">
    <property type="protein sequence ID" value="QNM12018.1"/>
    <property type="molecule type" value="Genomic_DNA"/>
</dbReference>
<dbReference type="NCBIfam" id="TIGR00237">
    <property type="entry name" value="xseA"/>
    <property type="match status" value="1"/>
</dbReference>
<dbReference type="InterPro" id="IPR020579">
    <property type="entry name" value="Exonuc_VII_lsu_C"/>
</dbReference>
<keyword evidence="2 5" id="KW-0540">Nuclease</keyword>
<feature type="domain" description="OB-fold nucleic acid binding" evidence="8">
    <location>
        <begin position="6"/>
        <end position="100"/>
    </location>
</feature>
<reference evidence="9 10" key="1">
    <citation type="submission" date="2020-08" db="EMBL/GenBank/DDBJ databases">
        <authorList>
            <person name="Liu C."/>
            <person name="Sun Q."/>
        </authorList>
    </citation>
    <scope>NUCLEOTIDE SEQUENCE [LARGE SCALE GENOMIC DNA]</scope>
    <source>
        <strain evidence="9 10">NSJ-61</strain>
    </source>
</reference>
<dbReference type="KEGG" id="ehn:H9Q80_17515"/>
<dbReference type="PANTHER" id="PTHR30008">
    <property type="entry name" value="EXODEOXYRIBONUCLEASE 7 LARGE SUBUNIT"/>
    <property type="match status" value="1"/>
</dbReference>
<accession>A0A7G9GMI6</accession>
<evidence type="ECO:0000256" key="4">
    <source>
        <dbReference type="ARBA" id="ARBA00022839"/>
    </source>
</evidence>
<dbReference type="HAMAP" id="MF_00378">
    <property type="entry name" value="Exonuc_7_L"/>
    <property type="match status" value="1"/>
</dbReference>
<evidence type="ECO:0000256" key="2">
    <source>
        <dbReference type="ARBA" id="ARBA00022722"/>
    </source>
</evidence>
<dbReference type="InterPro" id="IPR025824">
    <property type="entry name" value="OB-fold_nuc-bd_dom"/>
</dbReference>
<dbReference type="GO" id="GO:0009318">
    <property type="term" value="C:exodeoxyribonuclease VII complex"/>
    <property type="evidence" value="ECO:0007669"/>
    <property type="project" value="UniProtKB-UniRule"/>
</dbReference>
<dbReference type="Pfam" id="PF13742">
    <property type="entry name" value="tRNA_anti_2"/>
    <property type="match status" value="1"/>
</dbReference>
<evidence type="ECO:0000256" key="5">
    <source>
        <dbReference type="HAMAP-Rule" id="MF_00378"/>
    </source>
</evidence>